<dbReference type="VEuPathDB" id="TriTrypDB:LDHU3_08.1100"/>
<evidence type="ECO:0000313" key="2">
    <source>
        <dbReference type="EMBL" id="TPP54948.1"/>
    </source>
</evidence>
<accession>A0A504Y762</accession>
<keyword evidence="1" id="KW-0812">Transmembrane</keyword>
<feature type="transmembrane region" description="Helical" evidence="1">
    <location>
        <begin position="142"/>
        <end position="162"/>
    </location>
</feature>
<dbReference type="VEuPathDB" id="TriTrypDB:LDHU3_08.1030"/>
<dbReference type="InterPro" id="IPR009944">
    <property type="entry name" value="Amastin"/>
</dbReference>
<gene>
    <name evidence="2" type="ORF">CGC20_23080</name>
</gene>
<name>A0A504Y762_LEIDO</name>
<dbReference type="EMBL" id="RHLD01000057">
    <property type="protein sequence ID" value="TPP54948.1"/>
    <property type="molecule type" value="Genomic_DNA"/>
</dbReference>
<proteinExistence type="predicted"/>
<organism evidence="2 3">
    <name type="scientific">Leishmania donovani</name>
    <dbReference type="NCBI Taxonomy" id="5661"/>
    <lineage>
        <taxon>Eukaryota</taxon>
        <taxon>Discoba</taxon>
        <taxon>Euglenozoa</taxon>
        <taxon>Kinetoplastea</taxon>
        <taxon>Metakinetoplastina</taxon>
        <taxon>Trypanosomatida</taxon>
        <taxon>Trypanosomatidae</taxon>
        <taxon>Leishmaniinae</taxon>
        <taxon>Leishmania</taxon>
    </lineage>
</organism>
<dbReference type="PANTHER" id="PTHR33297:SF4">
    <property type="entry name" value="AMASTIN"/>
    <property type="match status" value="1"/>
</dbReference>
<keyword evidence="1" id="KW-1133">Transmembrane helix</keyword>
<feature type="transmembrane region" description="Helical" evidence="1">
    <location>
        <begin position="6"/>
        <end position="24"/>
    </location>
</feature>
<feature type="transmembrane region" description="Helical" evidence="1">
    <location>
        <begin position="76"/>
        <end position="104"/>
    </location>
</feature>
<keyword evidence="1" id="KW-0472">Membrane</keyword>
<sequence length="473" mass="50925">MLLYVISQFFAFLFVLVGTPIDMFRHHGTSKFGNTPCLTLWGVKEECYSTVYNVKSDDLWANCPDRRLQFRVAQALAVISIVVYGLAFILGFIMLFCCFCLRWVCLTLNILGFGTLGVVWALMVVAYYKDDGRDCPRLSDRYHFGAGFALFLSAMLSGIAGIRRCAARGAGGAAAARTSGAAAAAPVCSVVATSLEDDAARAAAVVQSGMHTMGTVARVERIAAREPPSRMLHRARLLGLVRPLRSCAHDPRDVEAIALILFGRGWRAERLERAQRMKEGSLRRAPAKYKGTMSCMFGVSAVRDVFTMNRRAHRRQQRGHQLKTAIETPSKAGVLATADDALAVKRKDEEAAGAVALACDGRLCDLAREVAMEPLTVAGAGLPRRDACTSPALAYAQHTLWAPSAPAASSTSSERAAAIWTSCLPPCTKAAAGGAVEGTAPHGPVKDVWLLRTRLFRSAAPFPGAAGCRCEVR</sequence>
<evidence type="ECO:0000313" key="3">
    <source>
        <dbReference type="Proteomes" id="UP000318821"/>
    </source>
</evidence>
<reference evidence="3" key="1">
    <citation type="submission" date="2019-02" db="EMBL/GenBank/DDBJ databases">
        <title>FDA dAtabase for Regulatory Grade micrObial Sequences (FDA-ARGOS): Supporting development and validation of Infectious Disease Dx tests.</title>
        <authorList>
            <person name="Duncan R."/>
            <person name="Fisher C."/>
            <person name="Tallon L."/>
            <person name="Sadzewicz L."/>
            <person name="Sengamalay N."/>
            <person name="Ott S."/>
            <person name="Godinez A."/>
            <person name="Nagaraj S."/>
            <person name="Vavikolanu K."/>
            <person name="Vyas G."/>
            <person name="Nadendla S."/>
            <person name="Aluvathingal J."/>
            <person name="Sichtig H."/>
        </authorList>
    </citation>
    <scope>NUCLEOTIDE SEQUENCE [LARGE SCALE GENOMIC DNA]</scope>
    <source>
        <strain evidence="3">FDAARGOS_360</strain>
    </source>
</reference>
<dbReference type="AlphaFoldDB" id="A0A504Y762"/>
<protein>
    <submittedName>
        <fullName evidence="2">Amastin surface glycofamily protein</fullName>
    </submittedName>
</protein>
<dbReference type="Proteomes" id="UP000318821">
    <property type="component" value="Unassembled WGS sequence"/>
</dbReference>
<evidence type="ECO:0000256" key="1">
    <source>
        <dbReference type="SAM" id="Phobius"/>
    </source>
</evidence>
<feature type="transmembrane region" description="Helical" evidence="1">
    <location>
        <begin position="110"/>
        <end position="130"/>
    </location>
</feature>
<dbReference type="PANTHER" id="PTHR33297">
    <property type="entry name" value="AMASTIN-LIKE SURFACE PROTEIN-LIKE PROTEIN-RELATED"/>
    <property type="match status" value="1"/>
</dbReference>
<dbReference type="Pfam" id="PF07344">
    <property type="entry name" value="Amastin"/>
    <property type="match status" value="1"/>
</dbReference>
<dbReference type="VEuPathDB" id="TriTrypDB:LdBPK_080780.1"/>
<dbReference type="VEuPathDB" id="TriTrypDB:LdCL_080013200"/>
<comment type="caution">
    <text evidence="2">The sequence shown here is derived from an EMBL/GenBank/DDBJ whole genome shotgun (WGS) entry which is preliminary data.</text>
</comment>